<evidence type="ECO:0000313" key="3">
    <source>
        <dbReference type="EMBL" id="PIA92890.1"/>
    </source>
</evidence>
<keyword evidence="1" id="KW-0560">Oxidoreductase</keyword>
<evidence type="ECO:0000256" key="1">
    <source>
        <dbReference type="ARBA" id="ARBA00023002"/>
    </source>
</evidence>
<reference evidence="3 5" key="1">
    <citation type="submission" date="2015-10" db="EMBL/GenBank/DDBJ databases">
        <title>The cercosporin biosynthetic gene cluster was horizontally transferred to several fungal lineages and shown to be expanded in Cercospora beticola based on microsynteny with recipient genomes.</title>
        <authorList>
            <person name="De Jonge R."/>
            <person name="Ebert M.K."/>
            <person name="Suttle J.C."/>
            <person name="Jurick Ii W.M."/>
            <person name="Secor G.A."/>
            <person name="Thomma B.P."/>
            <person name="Van De Peer Y."/>
            <person name="Bolton M.D."/>
        </authorList>
    </citation>
    <scope>NUCLEOTIDE SEQUENCE [LARGE SCALE GENOMIC DNA]</scope>
    <source>
        <strain evidence="3 5">09-40</strain>
    </source>
</reference>
<dbReference type="EMBL" id="LKMD01000105">
    <property type="protein sequence ID" value="PIA92890.1"/>
    <property type="molecule type" value="Genomic_DNA"/>
</dbReference>
<dbReference type="InterPro" id="IPR044053">
    <property type="entry name" value="AsaB-like"/>
</dbReference>
<evidence type="ECO:0008006" key="7">
    <source>
        <dbReference type="Google" id="ProtNLM"/>
    </source>
</evidence>
<dbReference type="PANTHER" id="PTHR34598:SF3">
    <property type="entry name" value="OXIDOREDUCTASE AN1597"/>
    <property type="match status" value="1"/>
</dbReference>
<gene>
    <name evidence="3" type="ORF">CB0940_03853</name>
    <name evidence="4" type="ORF">RHO25_005673</name>
</gene>
<accession>A0A2G5HK37</accession>
<evidence type="ECO:0000313" key="6">
    <source>
        <dbReference type="Proteomes" id="UP001302367"/>
    </source>
</evidence>
<evidence type="ECO:0000313" key="4">
    <source>
        <dbReference type="EMBL" id="WPB01053.1"/>
    </source>
</evidence>
<dbReference type="PANTHER" id="PTHR34598">
    <property type="entry name" value="BLL6449 PROTEIN"/>
    <property type="match status" value="1"/>
</dbReference>
<dbReference type="OrthoDB" id="412788at2759"/>
<dbReference type="Proteomes" id="UP001302367">
    <property type="component" value="Chromosome 4"/>
</dbReference>
<evidence type="ECO:0000256" key="2">
    <source>
        <dbReference type="ARBA" id="ARBA00023604"/>
    </source>
</evidence>
<dbReference type="AlphaFoldDB" id="A0A2G5HK37"/>
<keyword evidence="6" id="KW-1185">Reference proteome</keyword>
<dbReference type="Proteomes" id="UP000230605">
    <property type="component" value="Chromosome 4"/>
</dbReference>
<dbReference type="EMBL" id="CP134187">
    <property type="protein sequence ID" value="WPB01053.1"/>
    <property type="molecule type" value="Genomic_DNA"/>
</dbReference>
<dbReference type="NCBIfam" id="NF041278">
    <property type="entry name" value="CmcJ_NvfI_EfuI"/>
    <property type="match status" value="1"/>
</dbReference>
<protein>
    <recommendedName>
        <fullName evidence="7">Hydroxylase/desaturase asaB</fullName>
    </recommendedName>
</protein>
<dbReference type="GO" id="GO:0016491">
    <property type="term" value="F:oxidoreductase activity"/>
    <property type="evidence" value="ECO:0007669"/>
    <property type="project" value="UniProtKB-KW"/>
</dbReference>
<sequence>MSFPDTDQHPTTRDLYTAIGYTRVLSEADEDFLVFSDELDKQRFPFDPRQAMVYDVAGNESHFSLDRCGFQWYKHLSSMAAEQDFEDELKIETIYIPEMEKFLREVLKASHVTIFNHFVRREGCHPGPVPEFHLDSSIAFAQTLAQYYKTTRRLSHMNVREMHVNVWRPLRPVLNSHLALLDACTLVPDVDEIPLTFVSQNPRNPRRSTHYLRYSPWHRFFYRSEMGTEDVIIFKTFDSKVDGRARRVAHGSVKDPQVPENLCPGRASIELRAMVFFEGESRE</sequence>
<organism evidence="3 5">
    <name type="scientific">Cercospora beticola</name>
    <name type="common">Sugarbeet leaf spot fungus</name>
    <dbReference type="NCBI Taxonomy" id="122368"/>
    <lineage>
        <taxon>Eukaryota</taxon>
        <taxon>Fungi</taxon>
        <taxon>Dikarya</taxon>
        <taxon>Ascomycota</taxon>
        <taxon>Pezizomycotina</taxon>
        <taxon>Dothideomycetes</taxon>
        <taxon>Dothideomycetidae</taxon>
        <taxon>Mycosphaerellales</taxon>
        <taxon>Mycosphaerellaceae</taxon>
        <taxon>Cercospora</taxon>
    </lineage>
</organism>
<evidence type="ECO:0000313" key="5">
    <source>
        <dbReference type="Proteomes" id="UP000230605"/>
    </source>
</evidence>
<name>A0A2G5HK37_CERBT</name>
<proteinExistence type="inferred from homology"/>
<reference evidence="4 6" key="2">
    <citation type="submission" date="2023-09" db="EMBL/GenBank/DDBJ databases">
        <title>Complete-Gapless Cercospora beticola genome.</title>
        <authorList>
            <person name="Wyatt N.A."/>
            <person name="Spanner R.E."/>
            <person name="Bolton M.D."/>
        </authorList>
    </citation>
    <scope>NUCLEOTIDE SEQUENCE [LARGE SCALE GENOMIC DNA]</scope>
    <source>
        <strain evidence="4">Cb09-40</strain>
    </source>
</reference>
<comment type="similarity">
    <text evidence="2">Belongs to the asaB hydroxylase/desaturase family.</text>
</comment>